<keyword evidence="4" id="KW-1185">Reference proteome</keyword>
<dbReference type="Pfam" id="PF13561">
    <property type="entry name" value="adh_short_C2"/>
    <property type="match status" value="1"/>
</dbReference>
<dbReference type="OrthoDB" id="9789398at2"/>
<dbReference type="PRINTS" id="PR00080">
    <property type="entry name" value="SDRFAMILY"/>
</dbReference>
<sequence>MSAVYPSLAGRSVVVTGGGSGIGAAIVDAFVAQGSRVTYLDLADTRTPDAATFMRCDLTDTDAIAAAFAAIGPVDALVNNAANDDRHDIAEVTSAYFDNRIAVNLKHHFFCAQAVAPGMKAAGRGAIVNIGSISWRLAIPDIPIYETAKAGIEGLTRALARDLGTDGIRVTCVVPGGVRTPRQIALWHNPEVEAAMIAAQCLKARVDPHHVAAMVLFLCSDDAAMCTAHSYVVDAGWS</sequence>
<dbReference type="CDD" id="cd05233">
    <property type="entry name" value="SDR_c"/>
    <property type="match status" value="1"/>
</dbReference>
<dbReference type="GO" id="GO:0016491">
    <property type="term" value="F:oxidoreductase activity"/>
    <property type="evidence" value="ECO:0007669"/>
    <property type="project" value="UniProtKB-KW"/>
</dbReference>
<protein>
    <submittedName>
        <fullName evidence="3">SDR family oxidoreductase</fullName>
    </submittedName>
</protein>
<dbReference type="PRINTS" id="PR00081">
    <property type="entry name" value="GDHRDH"/>
</dbReference>
<dbReference type="Proteomes" id="UP000317894">
    <property type="component" value="Unassembled WGS sequence"/>
</dbReference>
<evidence type="ECO:0000313" key="4">
    <source>
        <dbReference type="Proteomes" id="UP000317894"/>
    </source>
</evidence>
<dbReference type="PANTHER" id="PTHR43639">
    <property type="entry name" value="OXIDOREDUCTASE, SHORT-CHAIN DEHYDROGENASE/REDUCTASE FAMILY (AFU_ORTHOLOGUE AFUA_5G02870)"/>
    <property type="match status" value="1"/>
</dbReference>
<dbReference type="SUPFAM" id="SSF51735">
    <property type="entry name" value="NAD(P)-binding Rossmann-fold domains"/>
    <property type="match status" value="1"/>
</dbReference>
<comment type="similarity">
    <text evidence="1">Belongs to the short-chain dehydrogenases/reductases (SDR) family.</text>
</comment>
<comment type="caution">
    <text evidence="3">The sequence shown here is derived from an EMBL/GenBank/DDBJ whole genome shotgun (WGS) entry which is preliminary data.</text>
</comment>
<evidence type="ECO:0000256" key="1">
    <source>
        <dbReference type="ARBA" id="ARBA00006484"/>
    </source>
</evidence>
<dbReference type="FunFam" id="3.40.50.720:FF:000084">
    <property type="entry name" value="Short-chain dehydrogenase reductase"/>
    <property type="match status" value="1"/>
</dbReference>
<dbReference type="AlphaFoldDB" id="A0A552UGL4"/>
<proteinExistence type="inferred from homology"/>
<organism evidence="3 4">
    <name type="scientific">Glacieibacterium frigidum</name>
    <dbReference type="NCBI Taxonomy" id="2593303"/>
    <lineage>
        <taxon>Bacteria</taxon>
        <taxon>Pseudomonadati</taxon>
        <taxon>Pseudomonadota</taxon>
        <taxon>Alphaproteobacteria</taxon>
        <taxon>Sphingomonadales</taxon>
        <taxon>Sphingosinicellaceae</taxon>
        <taxon>Glacieibacterium</taxon>
    </lineage>
</organism>
<dbReference type="InterPro" id="IPR002347">
    <property type="entry name" value="SDR_fam"/>
</dbReference>
<keyword evidence="2" id="KW-0560">Oxidoreductase</keyword>
<dbReference type="Gene3D" id="3.40.50.720">
    <property type="entry name" value="NAD(P)-binding Rossmann-like Domain"/>
    <property type="match status" value="1"/>
</dbReference>
<dbReference type="EMBL" id="VJWA01000001">
    <property type="protein sequence ID" value="TRW17327.1"/>
    <property type="molecule type" value="Genomic_DNA"/>
</dbReference>
<reference evidence="3 4" key="1">
    <citation type="submission" date="2019-07" db="EMBL/GenBank/DDBJ databases">
        <title>Novel species isolated from glacier.</title>
        <authorList>
            <person name="Liu Q."/>
            <person name="Xin Y.-H."/>
        </authorList>
    </citation>
    <scope>NUCLEOTIDE SEQUENCE [LARGE SCALE GENOMIC DNA]</scope>
    <source>
        <strain evidence="3 4">LB1R16</strain>
    </source>
</reference>
<accession>A0A552UGL4</accession>
<dbReference type="InterPro" id="IPR036291">
    <property type="entry name" value="NAD(P)-bd_dom_sf"/>
</dbReference>
<name>A0A552UGL4_9SPHN</name>
<dbReference type="RefSeq" id="WP_143554872.1">
    <property type="nucleotide sequence ID" value="NZ_VJWA01000001.1"/>
</dbReference>
<dbReference type="PANTHER" id="PTHR43639:SF1">
    <property type="entry name" value="SHORT-CHAIN DEHYDROGENASE_REDUCTASE FAMILY PROTEIN"/>
    <property type="match status" value="1"/>
</dbReference>
<gene>
    <name evidence="3" type="ORF">FMM06_03900</name>
</gene>
<evidence type="ECO:0000313" key="3">
    <source>
        <dbReference type="EMBL" id="TRW17327.1"/>
    </source>
</evidence>
<evidence type="ECO:0000256" key="2">
    <source>
        <dbReference type="ARBA" id="ARBA00023002"/>
    </source>
</evidence>